<dbReference type="AlphaFoldDB" id="A0A091VD47"/>
<feature type="non-terminal residue" evidence="1">
    <location>
        <position position="87"/>
    </location>
</feature>
<sequence>QSLGYGFVSCTEMGHANKAISTLKGLNCRPGSSRVPRADCPPKVSYAWPSVISICDANLCMSSLPKDMGLEMEQLFSQYSCIITSHI</sequence>
<dbReference type="Proteomes" id="UP000053283">
    <property type="component" value="Unassembled WGS sequence"/>
</dbReference>
<evidence type="ECO:0000313" key="1">
    <source>
        <dbReference type="EMBL" id="KFR01019.1"/>
    </source>
</evidence>
<reference evidence="1 2" key="1">
    <citation type="submission" date="2014-04" db="EMBL/GenBank/DDBJ databases">
        <title>Genome evolution of avian class.</title>
        <authorList>
            <person name="Zhang G."/>
            <person name="Li C."/>
        </authorList>
    </citation>
    <scope>NUCLEOTIDE SEQUENCE [LARGE SCALE GENOMIC DNA]</scope>
    <source>
        <strain evidence="1">BGI_Y956</strain>
    </source>
</reference>
<keyword evidence="2" id="KW-1185">Reference proteome</keyword>
<name>A0A091VD47_NIPNI</name>
<accession>A0A091VD47</accession>
<protein>
    <submittedName>
        <fullName evidence="1">ELAV-like 3</fullName>
    </submittedName>
</protein>
<gene>
    <name evidence="1" type="ORF">Y956_13691</name>
</gene>
<organism evidence="1 2">
    <name type="scientific">Nipponia nippon</name>
    <name type="common">Crested ibis</name>
    <name type="synonym">Ibis nippon</name>
    <dbReference type="NCBI Taxonomy" id="128390"/>
    <lineage>
        <taxon>Eukaryota</taxon>
        <taxon>Metazoa</taxon>
        <taxon>Chordata</taxon>
        <taxon>Craniata</taxon>
        <taxon>Vertebrata</taxon>
        <taxon>Euteleostomi</taxon>
        <taxon>Archelosauria</taxon>
        <taxon>Archosauria</taxon>
        <taxon>Dinosauria</taxon>
        <taxon>Saurischia</taxon>
        <taxon>Theropoda</taxon>
        <taxon>Coelurosauria</taxon>
        <taxon>Aves</taxon>
        <taxon>Neognathae</taxon>
        <taxon>Neoaves</taxon>
        <taxon>Aequornithes</taxon>
        <taxon>Pelecaniformes</taxon>
        <taxon>Threskiornithidae</taxon>
        <taxon>Nipponia</taxon>
    </lineage>
</organism>
<proteinExistence type="predicted"/>
<dbReference type="STRING" id="128390.A0A091VD47"/>
<evidence type="ECO:0000313" key="2">
    <source>
        <dbReference type="Proteomes" id="UP000053283"/>
    </source>
</evidence>
<dbReference type="EMBL" id="KL410924">
    <property type="protein sequence ID" value="KFR01019.1"/>
    <property type="molecule type" value="Genomic_DNA"/>
</dbReference>
<feature type="non-terminal residue" evidence="1">
    <location>
        <position position="1"/>
    </location>
</feature>